<protein>
    <recommendedName>
        <fullName evidence="4">histone acetyltransferase</fullName>
        <ecNumber evidence="4">2.3.1.48</ecNumber>
    </recommendedName>
</protein>
<comment type="similarity">
    <text evidence="2">Belongs to the ATP-dependent AMP-binding enzyme family.</text>
</comment>
<dbReference type="OrthoDB" id="1937912at2759"/>
<dbReference type="InterPro" id="IPR037525">
    <property type="entry name" value="Velvet_dom"/>
</dbReference>
<evidence type="ECO:0000313" key="18">
    <source>
        <dbReference type="EMBL" id="OZJ06190.1"/>
    </source>
</evidence>
<evidence type="ECO:0000259" key="17">
    <source>
        <dbReference type="PROSITE" id="PS51821"/>
    </source>
</evidence>
<feature type="region of interest" description="Disordered" evidence="14">
    <location>
        <begin position="1194"/>
        <end position="1225"/>
    </location>
</feature>
<dbReference type="InterPro" id="IPR016181">
    <property type="entry name" value="Acyl_CoA_acyltransferase"/>
</dbReference>
<evidence type="ECO:0000256" key="3">
    <source>
        <dbReference type="ARBA" id="ARBA00008607"/>
    </source>
</evidence>
<keyword evidence="9" id="KW-0010">Activator</keyword>
<dbReference type="InterPro" id="IPR018359">
    <property type="entry name" value="Bromodomain_CS"/>
</dbReference>
<dbReference type="EMBL" id="MVBO01000006">
    <property type="protein sequence ID" value="OZJ06190.1"/>
    <property type="molecule type" value="Genomic_DNA"/>
</dbReference>
<feature type="region of interest" description="Disordered" evidence="14">
    <location>
        <begin position="1297"/>
        <end position="1346"/>
    </location>
</feature>
<dbReference type="SMART" id="SM00297">
    <property type="entry name" value="BROMO"/>
    <property type="match status" value="1"/>
</dbReference>
<dbReference type="CDD" id="cd05911">
    <property type="entry name" value="Firefly_Luc_like"/>
    <property type="match status" value="1"/>
</dbReference>
<evidence type="ECO:0000256" key="10">
    <source>
        <dbReference type="ARBA" id="ARBA00023163"/>
    </source>
</evidence>
<evidence type="ECO:0000256" key="13">
    <source>
        <dbReference type="PROSITE-ProRule" id="PRU00035"/>
    </source>
</evidence>
<feature type="compositionally biased region" description="Low complexity" evidence="14">
    <location>
        <begin position="1321"/>
        <end position="1340"/>
    </location>
</feature>
<dbReference type="Pfam" id="PF00583">
    <property type="entry name" value="Acetyltransf_1"/>
    <property type="match status" value="1"/>
</dbReference>
<keyword evidence="11" id="KW-0539">Nucleus</keyword>
<comment type="similarity">
    <text evidence="3">Belongs to the acetyltransferase family. GCN5 subfamily.</text>
</comment>
<dbReference type="PROSITE" id="PS00455">
    <property type="entry name" value="AMP_BINDING"/>
    <property type="match status" value="1"/>
</dbReference>
<comment type="caution">
    <text evidence="18">The sequence shown here is derived from an EMBL/GenBank/DDBJ whole genome shotgun (WGS) entry which is preliminary data.</text>
</comment>
<dbReference type="CDD" id="cd05509">
    <property type="entry name" value="Bromo_gcn5_like"/>
    <property type="match status" value="1"/>
</dbReference>
<dbReference type="InterPro" id="IPR036427">
    <property type="entry name" value="Bromodomain-like_sf"/>
</dbReference>
<feature type="domain" description="Velvet" evidence="17">
    <location>
        <begin position="1058"/>
        <end position="1454"/>
    </location>
</feature>
<dbReference type="GO" id="GO:0005634">
    <property type="term" value="C:nucleus"/>
    <property type="evidence" value="ECO:0007669"/>
    <property type="project" value="UniProtKB-SubCell"/>
</dbReference>
<feature type="region of interest" description="Disordered" evidence="14">
    <location>
        <begin position="1460"/>
        <end position="1482"/>
    </location>
</feature>
<feature type="region of interest" description="Disordered" evidence="14">
    <location>
        <begin position="29"/>
        <end position="179"/>
    </location>
</feature>
<evidence type="ECO:0000256" key="2">
    <source>
        <dbReference type="ARBA" id="ARBA00006432"/>
    </source>
</evidence>
<evidence type="ECO:0000259" key="16">
    <source>
        <dbReference type="PROSITE" id="PS51186"/>
    </source>
</evidence>
<organism evidence="18 19">
    <name type="scientific">Bifiguratus adelaidae</name>
    <dbReference type="NCBI Taxonomy" id="1938954"/>
    <lineage>
        <taxon>Eukaryota</taxon>
        <taxon>Fungi</taxon>
        <taxon>Fungi incertae sedis</taxon>
        <taxon>Mucoromycota</taxon>
        <taxon>Mucoromycotina</taxon>
        <taxon>Endogonomycetes</taxon>
        <taxon>Endogonales</taxon>
        <taxon>Endogonales incertae sedis</taxon>
        <taxon>Bifiguratus</taxon>
    </lineage>
</organism>
<dbReference type="InterPro" id="IPR038491">
    <property type="entry name" value="Velvet_dom_sf"/>
</dbReference>
<dbReference type="PROSITE" id="PS50014">
    <property type="entry name" value="BROMODOMAIN_2"/>
    <property type="match status" value="1"/>
</dbReference>
<dbReference type="Gene3D" id="2.60.40.3960">
    <property type="entry name" value="Velvet domain"/>
    <property type="match status" value="1"/>
</dbReference>
<evidence type="ECO:0000256" key="5">
    <source>
        <dbReference type="ARBA" id="ARBA00022679"/>
    </source>
</evidence>
<keyword evidence="8 13" id="KW-0103">Bromodomain</keyword>
<keyword evidence="12" id="KW-0012">Acyltransferase</keyword>
<gene>
    <name evidence="18" type="ORF">BZG36_01006</name>
</gene>
<reference evidence="18 19" key="1">
    <citation type="journal article" date="2017" name="Mycologia">
        <title>Bifiguratus adelaidae, gen. et sp. nov., a new member of Mucoromycotina in endophytic and soil-dwelling habitats.</title>
        <authorList>
            <person name="Torres-Cruz T.J."/>
            <person name="Billingsley Tobias T.L."/>
            <person name="Almatruk M."/>
            <person name="Hesse C."/>
            <person name="Kuske C.R."/>
            <person name="Desiro A."/>
            <person name="Benucci G.M."/>
            <person name="Bonito G."/>
            <person name="Stajich J.E."/>
            <person name="Dunlap C."/>
            <person name="Arnold A.E."/>
            <person name="Porras-Alfaro A."/>
        </authorList>
    </citation>
    <scope>NUCLEOTIDE SEQUENCE [LARGE SCALE GENOMIC DNA]</scope>
    <source>
        <strain evidence="18 19">AZ0501</strain>
    </source>
</reference>
<feature type="domain" description="N-acetyltransferase" evidence="16">
    <location>
        <begin position="245"/>
        <end position="400"/>
    </location>
</feature>
<feature type="compositionally biased region" description="Acidic residues" evidence="14">
    <location>
        <begin position="125"/>
        <end position="146"/>
    </location>
</feature>
<dbReference type="EC" id="2.3.1.48" evidence="4"/>
<dbReference type="Pfam" id="PF11754">
    <property type="entry name" value="Velvet"/>
    <property type="match status" value="1"/>
</dbReference>
<dbReference type="InterPro" id="IPR045851">
    <property type="entry name" value="AMP-bd_C_sf"/>
</dbReference>
<evidence type="ECO:0000256" key="14">
    <source>
        <dbReference type="SAM" id="MobiDB-lite"/>
    </source>
</evidence>
<dbReference type="InterPro" id="IPR000182">
    <property type="entry name" value="GNAT_dom"/>
</dbReference>
<evidence type="ECO:0000256" key="1">
    <source>
        <dbReference type="ARBA" id="ARBA00004123"/>
    </source>
</evidence>
<dbReference type="CDD" id="cd04301">
    <property type="entry name" value="NAT_SF"/>
    <property type="match status" value="1"/>
</dbReference>
<proteinExistence type="inferred from homology"/>
<evidence type="ECO:0000256" key="11">
    <source>
        <dbReference type="ARBA" id="ARBA00023242"/>
    </source>
</evidence>
<evidence type="ECO:0000256" key="4">
    <source>
        <dbReference type="ARBA" id="ARBA00013184"/>
    </source>
</evidence>
<feature type="domain" description="Bromo" evidence="15">
    <location>
        <begin position="487"/>
        <end position="557"/>
    </location>
</feature>
<comment type="subcellular location">
    <subcellularLocation>
        <location evidence="1">Nucleus</location>
    </subcellularLocation>
</comment>
<dbReference type="InterPro" id="IPR037800">
    <property type="entry name" value="GCN5"/>
</dbReference>
<dbReference type="GO" id="GO:0010484">
    <property type="term" value="F:histone H3 acetyltransferase activity"/>
    <property type="evidence" value="ECO:0007669"/>
    <property type="project" value="TreeGrafter"/>
</dbReference>
<feature type="compositionally biased region" description="Acidic residues" evidence="14">
    <location>
        <begin position="1470"/>
        <end position="1482"/>
    </location>
</feature>
<dbReference type="GO" id="GO:0045944">
    <property type="term" value="P:positive regulation of transcription by RNA polymerase II"/>
    <property type="evidence" value="ECO:0007669"/>
    <property type="project" value="TreeGrafter"/>
</dbReference>
<evidence type="ECO:0000256" key="8">
    <source>
        <dbReference type="ARBA" id="ARBA00023117"/>
    </source>
</evidence>
<keyword evidence="10" id="KW-0804">Transcription</keyword>
<dbReference type="FunFam" id="3.30.300.30:FF:000007">
    <property type="entry name" value="4-coumarate--CoA ligase 2"/>
    <property type="match status" value="1"/>
</dbReference>
<dbReference type="InterPro" id="IPR042099">
    <property type="entry name" value="ANL_N_sf"/>
</dbReference>
<dbReference type="PRINTS" id="PR00503">
    <property type="entry name" value="BROMODOMAIN"/>
</dbReference>
<name>A0A261Y6B5_9FUNG</name>
<sequence length="1482" mass="165173">MRIDELLDDKGKLLDFDYEDEDIQSLRKQMTIQRAPSPASDRNDLLSLTSSPSSIDDDLLLPPKRNSPMPQPSSQTKRAKTVDSDFNVDEDSVNGDENDAENGELEEDGDEDKDDAEADDRPTSDEEEQDNADEESNVDVSDNVEESDVHMEDEADGEEATPNGKERESTSEVSEKVNGKIHVPQLEPSDKVQGLVNDDAMAANGIMEAKGGVMTTDGYLKVLEPYMPIPKKEIPAMQEEKQGLIEFRVVTNDGERNSMILLTGLKNIFQKQLPKMPREYIARLVYDRNHYSMALIRKPLKVIGGICYRPFNKQEFAEIVFCAIASSEQVKGYGSHLMNHLKDHVTSISPVKHFLTYADNYATGYFRKQGFTTEITFDKSKWVGYIKDYEGGTIMQCSIVPRVRYLDVFDILEQQRKAVYDKMKQFSTSHVVYSGLKWPESGNAELDPMGVPGIRESGWTPDMDIIPIRPQHPPHYNQMRHLVTELSGHRDSWPFAQPVNAQEVTDYYEVIKEPMDLATLEQNVENDAYPTMELFDKDVQKIFDNCRIYNAEHTSYAKCANRLEKYYRERLKIARDPTYHLNPINMIFRADIPTAAYPETDILSFLFTPNDYNKDADNSRAQFIFAPTGEILTRGDVEEQTRKIAYGWIHRVGIKKGDTVAIFVPNQFDHAIAYFSLLGARAIVTPANPAYTAKELAHQLRNSEATYLITIPALIPTALAALAEGGIHIDTSRMFVFGTEDVKMLELPLADVNPDDTAFLVYSSGTTGLPKGVMISHRNLISCICQAIVFGSARKEQDDEVRIGFLPFYHIYGLNNVLTGSTVTGAPVVIMPKFDLEHFLTCIERYKVTMANVVPPVALLLAKHPIVSRFNLSSLRMLSCGAAPLSRELAEDIYNRLGVPIKQGYGMTETTSTTHSLRNDEWRKYGSIGKMVPNLEAKVVDSEGRELGPDEEGELLLRGPSIMKVRVIKLLYLAYACLKGYFKNDNANRGVFDKDGFMSTGDIVKFDREGFFYVTDRVKELIKYKGFQVAPAELEGILNAHPKVADSVVVGVYAAKEATELPTAYVVVQEGSTASPSLAKEIESFVRERVTPHKRLRGGVRFVEKIPKSPSGKILRKEVRAWLNAKLFMGDSTQISEKGVSLSDSERASNGRDSHVSFAHSLGRQVTDDSFQQARYSFKPDTQFYPRSTVHTQLPPLTDHMGGSAGGSDHTVLGMEGNTANSYPSQRTEAQLFDQLANMAASYQSTSHWTSKPLPTANEAQHEDRDIDTSFLIMLCDLWSADGESECNLVVHPSSVAIPQGGGNEETLRQDTSDQFTQNHPSNISVPSSTSSTFPQSHPSASAPQVSTRNLIGTLVSSAAKLNDPQGQPGIYFVFQDLSIRTEGKFRLRFMFVDVDVKSSLSASSSGQVLASVMSDPFTVFSAKKFPGMVANDIAESTELSRIFATQGIKIPIRKDLKKYRRQQQAEGLDPGDPDSSGEEGE</sequence>
<dbReference type="InterPro" id="IPR001487">
    <property type="entry name" value="Bromodomain"/>
</dbReference>
<dbReference type="Gene3D" id="1.20.920.10">
    <property type="entry name" value="Bromodomain-like"/>
    <property type="match status" value="1"/>
</dbReference>
<feature type="compositionally biased region" description="Basic and acidic residues" evidence="14">
    <location>
        <begin position="164"/>
        <end position="178"/>
    </location>
</feature>
<dbReference type="PROSITE" id="PS00633">
    <property type="entry name" value="BROMODOMAIN_1"/>
    <property type="match status" value="1"/>
</dbReference>
<dbReference type="PANTHER" id="PTHR45750:SF3">
    <property type="entry name" value="HISTONE ACETYLTRANSFERASE"/>
    <property type="match status" value="1"/>
</dbReference>
<dbReference type="Gene3D" id="3.30.300.30">
    <property type="match status" value="1"/>
</dbReference>
<keyword evidence="19" id="KW-1185">Reference proteome</keyword>
<dbReference type="GO" id="GO:0000123">
    <property type="term" value="C:histone acetyltransferase complex"/>
    <property type="evidence" value="ECO:0007669"/>
    <property type="project" value="TreeGrafter"/>
</dbReference>
<dbReference type="InterPro" id="IPR025110">
    <property type="entry name" value="AMP-bd_C"/>
</dbReference>
<evidence type="ECO:0000256" key="12">
    <source>
        <dbReference type="ARBA" id="ARBA00023315"/>
    </source>
</evidence>
<dbReference type="SUPFAM" id="SSF47370">
    <property type="entry name" value="Bromodomain"/>
    <property type="match status" value="1"/>
</dbReference>
<feature type="compositionally biased region" description="Low complexity" evidence="14">
    <location>
        <begin position="45"/>
        <end position="54"/>
    </location>
</feature>
<evidence type="ECO:0000256" key="9">
    <source>
        <dbReference type="ARBA" id="ARBA00023159"/>
    </source>
</evidence>
<dbReference type="Pfam" id="PF13193">
    <property type="entry name" value="AMP-binding_C"/>
    <property type="match status" value="1"/>
</dbReference>
<keyword evidence="7" id="KW-0805">Transcription regulation</keyword>
<dbReference type="SUPFAM" id="SSF55729">
    <property type="entry name" value="Acyl-CoA N-acyltransferases (Nat)"/>
    <property type="match status" value="1"/>
</dbReference>
<dbReference type="Pfam" id="PF00439">
    <property type="entry name" value="Bromodomain"/>
    <property type="match status" value="1"/>
</dbReference>
<keyword evidence="6" id="KW-0156">Chromatin regulator</keyword>
<dbReference type="FunFam" id="3.40.630.30:FF:000004">
    <property type="entry name" value="Histone acetyltransferase KAT2A"/>
    <property type="match status" value="1"/>
</dbReference>
<dbReference type="SUPFAM" id="SSF56801">
    <property type="entry name" value="Acetyl-CoA synthetase-like"/>
    <property type="match status" value="1"/>
</dbReference>
<dbReference type="InterPro" id="IPR020845">
    <property type="entry name" value="AMP-binding_CS"/>
</dbReference>
<dbReference type="Pfam" id="PF00501">
    <property type="entry name" value="AMP-binding"/>
    <property type="match status" value="1"/>
</dbReference>
<dbReference type="Proteomes" id="UP000242875">
    <property type="component" value="Unassembled WGS sequence"/>
</dbReference>
<dbReference type="Gene3D" id="3.40.630.30">
    <property type="match status" value="1"/>
</dbReference>
<dbReference type="PANTHER" id="PTHR45750">
    <property type="entry name" value="GH11602P"/>
    <property type="match status" value="1"/>
</dbReference>
<evidence type="ECO:0000256" key="6">
    <source>
        <dbReference type="ARBA" id="ARBA00022853"/>
    </source>
</evidence>
<evidence type="ECO:0000313" key="19">
    <source>
        <dbReference type="Proteomes" id="UP000242875"/>
    </source>
</evidence>
<evidence type="ECO:0000259" key="15">
    <source>
        <dbReference type="PROSITE" id="PS50014"/>
    </source>
</evidence>
<feature type="compositionally biased region" description="Acidic residues" evidence="14">
    <location>
        <begin position="86"/>
        <end position="118"/>
    </location>
</feature>
<keyword evidence="5" id="KW-0808">Transferase</keyword>
<dbReference type="Gene3D" id="3.40.50.12780">
    <property type="entry name" value="N-terminal domain of ligase-like"/>
    <property type="match status" value="1"/>
</dbReference>
<dbReference type="InterPro" id="IPR000873">
    <property type="entry name" value="AMP-dep_synth/lig_dom"/>
</dbReference>
<dbReference type="PROSITE" id="PS51821">
    <property type="entry name" value="VELVET"/>
    <property type="match status" value="1"/>
</dbReference>
<accession>A0A261Y6B5</accession>
<evidence type="ECO:0000256" key="7">
    <source>
        <dbReference type="ARBA" id="ARBA00023015"/>
    </source>
</evidence>
<dbReference type="PROSITE" id="PS51186">
    <property type="entry name" value="GNAT"/>
    <property type="match status" value="1"/>
</dbReference>